<keyword evidence="3" id="KW-1185">Reference proteome</keyword>
<evidence type="ECO:0000256" key="1">
    <source>
        <dbReference type="SAM" id="MobiDB-lite"/>
    </source>
</evidence>
<reference evidence="2 3" key="1">
    <citation type="submission" date="2023-07" db="EMBL/GenBank/DDBJ databases">
        <title>Sequencing the genomes of 1000 actinobacteria strains.</title>
        <authorList>
            <person name="Klenk H.-P."/>
        </authorList>
    </citation>
    <scope>NUCLEOTIDE SEQUENCE [LARGE SCALE GENOMIC DNA]</scope>
    <source>
        <strain evidence="2 3">DSM 44109</strain>
    </source>
</reference>
<feature type="region of interest" description="Disordered" evidence="1">
    <location>
        <begin position="1"/>
        <end position="24"/>
    </location>
</feature>
<dbReference type="Proteomes" id="UP001230426">
    <property type="component" value="Unassembled WGS sequence"/>
</dbReference>
<gene>
    <name evidence="2" type="ORF">J2S55_009707</name>
</gene>
<organism evidence="2 3">
    <name type="scientific">Streptosporangium brasiliense</name>
    <dbReference type="NCBI Taxonomy" id="47480"/>
    <lineage>
        <taxon>Bacteria</taxon>
        <taxon>Bacillati</taxon>
        <taxon>Actinomycetota</taxon>
        <taxon>Actinomycetes</taxon>
        <taxon>Streptosporangiales</taxon>
        <taxon>Streptosporangiaceae</taxon>
        <taxon>Streptosporangium</taxon>
    </lineage>
</organism>
<proteinExistence type="predicted"/>
<evidence type="ECO:0000313" key="3">
    <source>
        <dbReference type="Proteomes" id="UP001230426"/>
    </source>
</evidence>
<evidence type="ECO:0008006" key="4">
    <source>
        <dbReference type="Google" id="ProtNLM"/>
    </source>
</evidence>
<accession>A0ABT9RM41</accession>
<protein>
    <recommendedName>
        <fullName evidence="4">DUF397 domain-containing protein</fullName>
    </recommendedName>
</protein>
<sequence length="72" mass="7777">MSAREAEVTVEVVPGDHPSVPPHKRGTDAQIWLVIVGNEGLLAFNKAEWTAFIGGVKDGEFDIEDADELTTV</sequence>
<evidence type="ECO:0000313" key="2">
    <source>
        <dbReference type="EMBL" id="MDP9870369.1"/>
    </source>
</evidence>
<dbReference type="RefSeq" id="WP_306876248.1">
    <property type="nucleotide sequence ID" value="NZ_JAUSRB010000004.1"/>
</dbReference>
<dbReference type="EMBL" id="JAUSRB010000004">
    <property type="protein sequence ID" value="MDP9870369.1"/>
    <property type="molecule type" value="Genomic_DNA"/>
</dbReference>
<comment type="caution">
    <text evidence="2">The sequence shown here is derived from an EMBL/GenBank/DDBJ whole genome shotgun (WGS) entry which is preliminary data.</text>
</comment>
<name>A0ABT9RM41_9ACTN</name>